<dbReference type="OrthoDB" id="98570at2157"/>
<proteinExistence type="predicted"/>
<gene>
    <name evidence="1" type="ORF">FH039_00080</name>
</gene>
<accession>A0A4Y5SHX1</accession>
<dbReference type="GeneID" id="40473534"/>
<name>A0A4Y5SHX1_9EURY</name>
<dbReference type="AlphaFoldDB" id="A0A4Y5SHX1"/>
<organism evidence="1 2">
    <name type="scientific">Thermococcus indicus</name>
    <dbReference type="NCBI Taxonomy" id="2586643"/>
    <lineage>
        <taxon>Archaea</taxon>
        <taxon>Methanobacteriati</taxon>
        <taxon>Methanobacteriota</taxon>
        <taxon>Thermococci</taxon>
        <taxon>Thermococcales</taxon>
        <taxon>Thermococcaceae</taxon>
        <taxon>Thermococcus</taxon>
    </lineage>
</organism>
<evidence type="ECO:0000313" key="1">
    <source>
        <dbReference type="EMBL" id="QDA30333.1"/>
    </source>
</evidence>
<sequence>MRKRLFMFVTPDGVTYSSPNEMYPDVENLQVLGFGEGLNEEEAFEDFIKNNRWVLETQFNEVICIEVKSKIYQGKRFYLNNGSSASSTSNPSFQS</sequence>
<protein>
    <submittedName>
        <fullName evidence="1">Uncharacterized protein</fullName>
    </submittedName>
</protein>
<reference evidence="1 2" key="1">
    <citation type="submission" date="2019-06" db="EMBL/GenBank/DDBJ databases">
        <title>Thermococcus indicus sp. nov., a Fe(III)-reducing hyperthermophilic archaeon isolated from the Onnuri vent field of the Central Indian Ocean ridge.</title>
        <authorList>
            <person name="Lim J.K."/>
            <person name="Kim Y.J."/>
            <person name="Kwon K.K."/>
        </authorList>
    </citation>
    <scope>NUCLEOTIDE SEQUENCE [LARGE SCALE GENOMIC DNA]</scope>
    <source>
        <strain evidence="1 2">IOH1</strain>
    </source>
</reference>
<evidence type="ECO:0000313" key="2">
    <source>
        <dbReference type="Proteomes" id="UP000306007"/>
    </source>
</evidence>
<dbReference type="KEGG" id="tic:FH039_00080"/>
<dbReference type="EMBL" id="CP040846">
    <property type="protein sequence ID" value="QDA30333.1"/>
    <property type="molecule type" value="Genomic_DNA"/>
</dbReference>
<dbReference type="Proteomes" id="UP000306007">
    <property type="component" value="Chromosome"/>
</dbReference>
<keyword evidence="2" id="KW-1185">Reference proteome</keyword>
<dbReference type="RefSeq" id="WP_139679731.1">
    <property type="nucleotide sequence ID" value="NZ_CP040846.1"/>
</dbReference>